<feature type="compositionally biased region" description="Basic and acidic residues" evidence="1">
    <location>
        <begin position="63"/>
        <end position="78"/>
    </location>
</feature>
<evidence type="ECO:0000313" key="2">
    <source>
        <dbReference type="EMBL" id="KOS47871.1"/>
    </source>
</evidence>
<evidence type="ECO:0000256" key="1">
    <source>
        <dbReference type="SAM" id="MobiDB-lite"/>
    </source>
</evidence>
<gene>
    <name evidence="2" type="ORF">ACN38_g1152</name>
</gene>
<name>A0A0M8PGT5_9EURO</name>
<feature type="region of interest" description="Disordered" evidence="1">
    <location>
        <begin position="57"/>
        <end position="78"/>
    </location>
</feature>
<comment type="caution">
    <text evidence="2">The sequence shown here is derived from an EMBL/GenBank/DDBJ whole genome shotgun (WGS) entry which is preliminary data.</text>
</comment>
<accession>A0A0M8PGT5</accession>
<dbReference type="EMBL" id="LHQQ01000011">
    <property type="protein sequence ID" value="KOS47871.1"/>
    <property type="molecule type" value="Genomic_DNA"/>
</dbReference>
<dbReference type="AlphaFoldDB" id="A0A0M8PGT5"/>
<proteinExistence type="predicted"/>
<protein>
    <submittedName>
        <fullName evidence="2">Uncharacterized protein</fullName>
    </submittedName>
</protein>
<reference evidence="2 3" key="1">
    <citation type="submission" date="2015-08" db="EMBL/GenBank/DDBJ databases">
        <title>Genome sequencing of Penicillium nordicum.</title>
        <authorList>
            <person name="Nguyen H.D."/>
            <person name="Seifert K.A."/>
        </authorList>
    </citation>
    <scope>NUCLEOTIDE SEQUENCE [LARGE SCALE GENOMIC DNA]</scope>
    <source>
        <strain evidence="2 3">DAOMC 185683</strain>
    </source>
</reference>
<organism evidence="2 3">
    <name type="scientific">Penicillium nordicum</name>
    <dbReference type="NCBI Taxonomy" id="229535"/>
    <lineage>
        <taxon>Eukaryota</taxon>
        <taxon>Fungi</taxon>
        <taxon>Dikarya</taxon>
        <taxon>Ascomycota</taxon>
        <taxon>Pezizomycotina</taxon>
        <taxon>Eurotiomycetes</taxon>
        <taxon>Eurotiomycetidae</taxon>
        <taxon>Eurotiales</taxon>
        <taxon>Aspergillaceae</taxon>
        <taxon>Penicillium</taxon>
    </lineage>
</organism>
<keyword evidence="3" id="KW-1185">Reference proteome</keyword>
<evidence type="ECO:0000313" key="3">
    <source>
        <dbReference type="Proteomes" id="UP000037696"/>
    </source>
</evidence>
<sequence length="78" mass="8715">MTEVAVGGILWRNEPGASLKRYTVRFGSKSSTSSAVISWPSIVTVYQRQFNPGFTPRPNHLTFESREGGKKPHMVEYG</sequence>
<dbReference type="Proteomes" id="UP000037696">
    <property type="component" value="Unassembled WGS sequence"/>
</dbReference>